<evidence type="ECO:0000256" key="8">
    <source>
        <dbReference type="ARBA" id="ARBA00022917"/>
    </source>
</evidence>
<evidence type="ECO:0000259" key="10">
    <source>
        <dbReference type="PROSITE" id="PS51483"/>
    </source>
</evidence>
<evidence type="ECO:0000256" key="7">
    <source>
        <dbReference type="ARBA" id="ARBA00022842"/>
    </source>
</evidence>
<dbReference type="Pfam" id="PF03483">
    <property type="entry name" value="B3_4"/>
    <property type="match status" value="1"/>
</dbReference>
<evidence type="ECO:0000256" key="2">
    <source>
        <dbReference type="ARBA" id="ARBA00012814"/>
    </source>
</evidence>
<dbReference type="SUPFAM" id="SSF56037">
    <property type="entry name" value="PheT/TilS domain"/>
    <property type="match status" value="1"/>
</dbReference>
<keyword evidence="3" id="KW-0436">Ligase</keyword>
<dbReference type="GO" id="GO:0000287">
    <property type="term" value="F:magnesium ion binding"/>
    <property type="evidence" value="ECO:0007669"/>
    <property type="project" value="InterPro"/>
</dbReference>
<dbReference type="InterPro" id="IPR045060">
    <property type="entry name" value="Phe-tRNA-ligase_IIc_bsu"/>
</dbReference>
<evidence type="ECO:0000313" key="12">
    <source>
        <dbReference type="Proteomes" id="UP000176608"/>
    </source>
</evidence>
<dbReference type="PROSITE" id="PS51483">
    <property type="entry name" value="B5"/>
    <property type="match status" value="1"/>
</dbReference>
<dbReference type="PANTHER" id="PTHR10947:SF0">
    <property type="entry name" value="PHENYLALANINE--TRNA LIGASE BETA SUBUNIT"/>
    <property type="match status" value="1"/>
</dbReference>
<dbReference type="InterPro" id="IPR041616">
    <property type="entry name" value="PheRS_beta_core"/>
</dbReference>
<dbReference type="GO" id="GO:0005524">
    <property type="term" value="F:ATP binding"/>
    <property type="evidence" value="ECO:0007669"/>
    <property type="project" value="UniProtKB-KW"/>
</dbReference>
<dbReference type="InterPro" id="IPR009061">
    <property type="entry name" value="DNA-bd_dom_put_sf"/>
</dbReference>
<dbReference type="SUPFAM" id="SSF55681">
    <property type="entry name" value="Class II aaRS and biotin synthetases"/>
    <property type="match status" value="1"/>
</dbReference>
<keyword evidence="5" id="KW-0547">Nucleotide-binding</keyword>
<dbReference type="PANTHER" id="PTHR10947">
    <property type="entry name" value="PHENYLALANYL-TRNA SYNTHETASE BETA CHAIN AND LEUCINE-RICH REPEAT-CONTAINING PROTEIN 47"/>
    <property type="match status" value="1"/>
</dbReference>
<protein>
    <recommendedName>
        <fullName evidence="2">phenylalanine--tRNA ligase</fullName>
        <ecNumber evidence="2">6.1.1.20</ecNumber>
    </recommendedName>
</protein>
<proteinExistence type="predicted"/>
<dbReference type="Gene3D" id="3.50.40.10">
    <property type="entry name" value="Phenylalanyl-trna Synthetase, Chain B, domain 3"/>
    <property type="match status" value="1"/>
</dbReference>
<dbReference type="SMART" id="SM00874">
    <property type="entry name" value="B5"/>
    <property type="match status" value="1"/>
</dbReference>
<dbReference type="GO" id="GO:0009328">
    <property type="term" value="C:phenylalanine-tRNA ligase complex"/>
    <property type="evidence" value="ECO:0007669"/>
    <property type="project" value="TreeGrafter"/>
</dbReference>
<dbReference type="STRING" id="1802617.A2886_02515"/>
<dbReference type="InterPro" id="IPR005147">
    <property type="entry name" value="tRNA_synthase_B5-dom"/>
</dbReference>
<keyword evidence="4" id="KW-0479">Metal-binding</keyword>
<dbReference type="EC" id="6.1.1.20" evidence="2"/>
<evidence type="ECO:0000256" key="4">
    <source>
        <dbReference type="ARBA" id="ARBA00022723"/>
    </source>
</evidence>
<evidence type="ECO:0000256" key="3">
    <source>
        <dbReference type="ARBA" id="ARBA00022598"/>
    </source>
</evidence>
<name>A0A1F4URQ2_UNCKA</name>
<dbReference type="Pfam" id="PF17759">
    <property type="entry name" value="tRNA_synthFbeta"/>
    <property type="match status" value="1"/>
</dbReference>
<dbReference type="GO" id="GO:0006432">
    <property type="term" value="P:phenylalanyl-tRNA aminoacylation"/>
    <property type="evidence" value="ECO:0007669"/>
    <property type="project" value="InterPro"/>
</dbReference>
<dbReference type="GO" id="GO:0004826">
    <property type="term" value="F:phenylalanine-tRNA ligase activity"/>
    <property type="evidence" value="ECO:0007669"/>
    <property type="project" value="UniProtKB-EC"/>
</dbReference>
<dbReference type="GO" id="GO:0003723">
    <property type="term" value="F:RNA binding"/>
    <property type="evidence" value="ECO:0007669"/>
    <property type="project" value="InterPro"/>
</dbReference>
<comment type="caution">
    <text evidence="11">The sequence shown here is derived from an EMBL/GenBank/DDBJ whole genome shotgun (WGS) entry which is preliminary data.</text>
</comment>
<reference evidence="11 12" key="1">
    <citation type="journal article" date="2016" name="Nat. Commun.">
        <title>Thousands of microbial genomes shed light on interconnected biogeochemical processes in an aquifer system.</title>
        <authorList>
            <person name="Anantharaman K."/>
            <person name="Brown C.T."/>
            <person name="Hug L.A."/>
            <person name="Sharon I."/>
            <person name="Castelle C.J."/>
            <person name="Probst A.J."/>
            <person name="Thomas B.C."/>
            <person name="Singh A."/>
            <person name="Wilkins M.J."/>
            <person name="Karaoz U."/>
            <person name="Brodie E.L."/>
            <person name="Williams K.H."/>
            <person name="Hubbard S.S."/>
            <person name="Banfield J.F."/>
        </authorList>
    </citation>
    <scope>NUCLEOTIDE SEQUENCE [LARGE SCALE GENOMIC DNA]</scope>
</reference>
<evidence type="ECO:0000256" key="1">
    <source>
        <dbReference type="ARBA" id="ARBA00001946"/>
    </source>
</evidence>
<dbReference type="SUPFAM" id="SSF46955">
    <property type="entry name" value="Putative DNA-binding domain"/>
    <property type="match status" value="2"/>
</dbReference>
<dbReference type="SMART" id="SM00873">
    <property type="entry name" value="B3_4"/>
    <property type="match status" value="1"/>
</dbReference>
<dbReference type="InterPro" id="IPR020825">
    <property type="entry name" value="Phe-tRNA_synthase-like_B3/B4"/>
</dbReference>
<dbReference type="Pfam" id="PF03484">
    <property type="entry name" value="B5"/>
    <property type="match status" value="1"/>
</dbReference>
<evidence type="ECO:0000256" key="9">
    <source>
        <dbReference type="ARBA" id="ARBA00023146"/>
    </source>
</evidence>
<accession>A0A1F4URQ2</accession>
<keyword evidence="7" id="KW-0460">Magnesium</keyword>
<evidence type="ECO:0000256" key="5">
    <source>
        <dbReference type="ARBA" id="ARBA00022741"/>
    </source>
</evidence>
<gene>
    <name evidence="11" type="ORF">A2886_02515</name>
</gene>
<dbReference type="InterPro" id="IPR005146">
    <property type="entry name" value="B3/B4_tRNA-bd"/>
</dbReference>
<dbReference type="Gene3D" id="3.30.930.10">
    <property type="entry name" value="Bira Bifunctional Protein, Domain 2"/>
    <property type="match status" value="1"/>
</dbReference>
<sequence>MIVPIEWLKEYVDIKKSPKEIAASFTALGLMLDRPIENNVLDLEHRMDRSDWLSIVGCARDLAAMEGLPLKSPEGLVPESAGSGGVEIKVEADDLVHRFNTRVFRGVKVTESPKWLRERLEAYGLPSKNNIVDITNYVMVELGQPMHAQDLAKFSEQEIVLRRAKTGEEITTLLGEKVKLDNETLVLAEGKNLIGIGAIVGSPATAVDQNTTDIILDAGNYNQSNVRKTSRRLNIRNETVLRTEKFLHPHLTQVAIERATKLILELAGGQYFENTDYYPKEIPLTKMELRYLRIEKVGGVFVEPQTIRNILESLGYRVLNTIPDGLKLEVPYFRTDVQVEDDIVSDILRISNYENIPLEAISAAPPKEVTPEIYNFEEKCRDILVALGMHEHITNPLVKFDENDTDTGQIRLENSLNSEQDALRTSIYKTLKPVLAIYRKHKIGGAKLFEVGLTYYKTGKRYEDIKEVRTIEGVVSTENGVVEASNKVKAILAAFFKNLGVDNVRYEKSDAVGVNTAVIFQNKLALGEVRLDSFTLFSENLLKAEKSQLRVRDTLMHKTTEDITLEVDADKALGPMLAKIKGSSEKIADVFVADEFVKGNKKAITIRLTFESENEMGRAEVEEIKKAITKP</sequence>
<keyword evidence="8" id="KW-0648">Protein biosynthesis</keyword>
<keyword evidence="6" id="KW-0067">ATP-binding</keyword>
<evidence type="ECO:0000313" key="11">
    <source>
        <dbReference type="EMBL" id="OGC47635.1"/>
    </source>
</evidence>
<dbReference type="Proteomes" id="UP000176608">
    <property type="component" value="Unassembled WGS sequence"/>
</dbReference>
<dbReference type="AlphaFoldDB" id="A0A1F4URQ2"/>
<evidence type="ECO:0000256" key="6">
    <source>
        <dbReference type="ARBA" id="ARBA00022840"/>
    </source>
</evidence>
<feature type="domain" description="B5" evidence="10">
    <location>
        <begin position="282"/>
        <end position="358"/>
    </location>
</feature>
<dbReference type="EMBL" id="MEVA01000006">
    <property type="protein sequence ID" value="OGC47635.1"/>
    <property type="molecule type" value="Genomic_DNA"/>
</dbReference>
<keyword evidence="9" id="KW-0030">Aminoacyl-tRNA synthetase</keyword>
<comment type="cofactor">
    <cofactor evidence="1">
        <name>Mg(2+)</name>
        <dbReference type="ChEBI" id="CHEBI:18420"/>
    </cofactor>
</comment>
<dbReference type="InterPro" id="IPR045864">
    <property type="entry name" value="aa-tRNA-synth_II/BPL/LPL"/>
</dbReference>
<organism evidence="11 12">
    <name type="scientific">candidate division WWE3 bacterium RIFCSPHIGHO2_01_FULL_42_13</name>
    <dbReference type="NCBI Taxonomy" id="1802617"/>
    <lineage>
        <taxon>Bacteria</taxon>
        <taxon>Katanobacteria</taxon>
    </lineage>
</organism>
<dbReference type="Gene3D" id="3.30.56.10">
    <property type="match status" value="2"/>
</dbReference>